<evidence type="ECO:0000313" key="2">
    <source>
        <dbReference type="EMBL" id="MCL6269362.1"/>
    </source>
</evidence>
<dbReference type="PANTHER" id="PTHR33747">
    <property type="entry name" value="UPF0225 PROTEIN SCO1677"/>
    <property type="match status" value="1"/>
</dbReference>
<feature type="compositionally biased region" description="Polar residues" evidence="1">
    <location>
        <begin position="9"/>
        <end position="25"/>
    </location>
</feature>
<organism evidence="2 3">
    <name type="scientific">Parendozoicomonas callyspongiae</name>
    <dbReference type="NCBI Taxonomy" id="2942213"/>
    <lineage>
        <taxon>Bacteria</taxon>
        <taxon>Pseudomonadati</taxon>
        <taxon>Pseudomonadota</taxon>
        <taxon>Gammaproteobacteria</taxon>
        <taxon>Oceanospirillales</taxon>
        <taxon>Endozoicomonadaceae</taxon>
        <taxon>Parendozoicomonas</taxon>
    </lineage>
</organism>
<dbReference type="RefSeq" id="WP_249698360.1">
    <property type="nucleotide sequence ID" value="NZ_JAMFLX010000005.1"/>
</dbReference>
<dbReference type="EMBL" id="JAMFLX010000005">
    <property type="protein sequence ID" value="MCL6269362.1"/>
    <property type="molecule type" value="Genomic_DNA"/>
</dbReference>
<keyword evidence="3" id="KW-1185">Reference proteome</keyword>
<comment type="caution">
    <text evidence="2">The sequence shown here is derived from an EMBL/GenBank/DDBJ whole genome shotgun (WGS) entry which is preliminary data.</text>
</comment>
<accession>A0ABT0PF19</accession>
<protein>
    <submittedName>
        <fullName evidence="2">SEC-C metal-binding domain-containing protein</fullName>
    </submittedName>
</protein>
<gene>
    <name evidence="2" type="ORF">M3P05_05305</name>
</gene>
<dbReference type="NCBIfam" id="TIGR04102">
    <property type="entry name" value="SWIM_PBPRA1643"/>
    <property type="match status" value="1"/>
</dbReference>
<evidence type="ECO:0000313" key="3">
    <source>
        <dbReference type="Proteomes" id="UP001203338"/>
    </source>
</evidence>
<dbReference type="Proteomes" id="UP001203338">
    <property type="component" value="Unassembled WGS sequence"/>
</dbReference>
<dbReference type="InterPro" id="IPR004027">
    <property type="entry name" value="SEC_C_motif"/>
</dbReference>
<dbReference type="Pfam" id="PF02810">
    <property type="entry name" value="SEC-C"/>
    <property type="match status" value="1"/>
</dbReference>
<name>A0ABT0PF19_9GAMM</name>
<dbReference type="SUPFAM" id="SSF103642">
    <property type="entry name" value="Sec-C motif"/>
    <property type="match status" value="1"/>
</dbReference>
<reference evidence="2 3" key="1">
    <citation type="submission" date="2022-05" db="EMBL/GenBank/DDBJ databases">
        <authorList>
            <person name="Park J.-S."/>
        </authorList>
    </citation>
    <scope>NUCLEOTIDE SEQUENCE [LARGE SCALE GENOMIC DNA]</scope>
    <source>
        <strain evidence="2 3">2012CJ34-2</strain>
    </source>
</reference>
<dbReference type="PANTHER" id="PTHR33747:SF1">
    <property type="entry name" value="ADENYLATE CYCLASE-ASSOCIATED CAP C-TERMINAL DOMAIN-CONTAINING PROTEIN"/>
    <property type="match status" value="1"/>
</dbReference>
<feature type="region of interest" description="Disordered" evidence="1">
    <location>
        <begin position="1"/>
        <end position="34"/>
    </location>
</feature>
<evidence type="ECO:0000256" key="1">
    <source>
        <dbReference type="SAM" id="MobiDB-lite"/>
    </source>
</evidence>
<dbReference type="Gene3D" id="3.10.450.50">
    <property type="match status" value="1"/>
</dbReference>
<dbReference type="InterPro" id="IPR026368">
    <property type="entry name" value="SWIM_PBPRA1643"/>
</dbReference>
<proteinExistence type="predicted"/>
<sequence>MHYSEGNRLMNQGDKNGRQFNNNKTAKLGTKKNPANVVVQTEERFKEIKAIALENSWVINIEHNEEKEENIADLEFLQQMPTSTAVVEKTPGRNDPCSCGSGKKFKKCCG</sequence>